<name>A0A9K3KES0_9STRA</name>
<dbReference type="EMBL" id="JAGRRH010000025">
    <property type="protein sequence ID" value="KAG7342347.1"/>
    <property type="molecule type" value="Genomic_DNA"/>
</dbReference>
<feature type="transmembrane region" description="Helical" evidence="1">
    <location>
        <begin position="301"/>
        <end position="319"/>
    </location>
</feature>
<gene>
    <name evidence="2" type="ORF">IV203_007440</name>
</gene>
<organism evidence="2 3">
    <name type="scientific">Nitzschia inconspicua</name>
    <dbReference type="NCBI Taxonomy" id="303405"/>
    <lineage>
        <taxon>Eukaryota</taxon>
        <taxon>Sar</taxon>
        <taxon>Stramenopiles</taxon>
        <taxon>Ochrophyta</taxon>
        <taxon>Bacillariophyta</taxon>
        <taxon>Bacillariophyceae</taxon>
        <taxon>Bacillariophycidae</taxon>
        <taxon>Bacillariales</taxon>
        <taxon>Bacillariaceae</taxon>
        <taxon>Nitzschia</taxon>
    </lineage>
</organism>
<keyword evidence="1" id="KW-0472">Membrane</keyword>
<accession>A0A9K3KES0</accession>
<keyword evidence="3" id="KW-1185">Reference proteome</keyword>
<proteinExistence type="predicted"/>
<feature type="transmembrane region" description="Helical" evidence="1">
    <location>
        <begin position="243"/>
        <end position="261"/>
    </location>
</feature>
<reference evidence="2" key="2">
    <citation type="submission" date="2021-04" db="EMBL/GenBank/DDBJ databases">
        <authorList>
            <person name="Podell S."/>
        </authorList>
    </citation>
    <scope>NUCLEOTIDE SEQUENCE</scope>
    <source>
        <strain evidence="2">Hildebrandi</strain>
    </source>
</reference>
<keyword evidence="1" id="KW-1133">Transmembrane helix</keyword>
<reference evidence="2" key="1">
    <citation type="journal article" date="2021" name="Sci. Rep.">
        <title>Diploid genomic architecture of Nitzschia inconspicua, an elite biomass production diatom.</title>
        <authorList>
            <person name="Oliver A."/>
            <person name="Podell S."/>
            <person name="Pinowska A."/>
            <person name="Traller J.C."/>
            <person name="Smith S.R."/>
            <person name="McClure R."/>
            <person name="Beliaev A."/>
            <person name="Bohutskyi P."/>
            <person name="Hill E.A."/>
            <person name="Rabines A."/>
            <person name="Zheng H."/>
            <person name="Allen L.Z."/>
            <person name="Kuo A."/>
            <person name="Grigoriev I.V."/>
            <person name="Allen A.E."/>
            <person name="Hazlebeck D."/>
            <person name="Allen E.E."/>
        </authorList>
    </citation>
    <scope>NUCLEOTIDE SEQUENCE</scope>
    <source>
        <strain evidence="2">Hildebrandi</strain>
    </source>
</reference>
<sequence>MSRRRYIHDGSVIGDPSWIPKPWHVYIEWKRVACVMLPFLILLVTNPANQQAWRDYLSPSTKKSKWLAPRLTNFGIFSLEEKIEGVVISGLQHHVMCPFKSPRFGSTCEVLADNLCHQKPLFWDTTDKAYTTHRLLCWVLILSSLYGFCCPNAPPRRFFAHPVADGFLASVFYTPQYLLHDLVNETFCVYPTLVEMNTILPKLNRSSILCTGDETVDFVISVGIMIFLFGGGSNVIASRIDRQGSYITGFSPVIAAALGYYQRINVIRTSILMNFFGCDLTATRIYWSSIGWIILTNPNSWFPRLIAWLTAGLAGSFLAKYHLENIAVWGDVLRFFGMA</sequence>
<comment type="caution">
    <text evidence="2">The sequence shown here is derived from an EMBL/GenBank/DDBJ whole genome shotgun (WGS) entry which is preliminary data.</text>
</comment>
<feature type="transmembrane region" description="Helical" evidence="1">
    <location>
        <begin position="215"/>
        <end position="237"/>
    </location>
</feature>
<dbReference type="AlphaFoldDB" id="A0A9K3KES0"/>
<dbReference type="Proteomes" id="UP000693970">
    <property type="component" value="Unassembled WGS sequence"/>
</dbReference>
<feature type="transmembrane region" description="Helical" evidence="1">
    <location>
        <begin position="273"/>
        <end position="295"/>
    </location>
</feature>
<keyword evidence="1" id="KW-0812">Transmembrane</keyword>
<evidence type="ECO:0000313" key="2">
    <source>
        <dbReference type="EMBL" id="KAG7342347.1"/>
    </source>
</evidence>
<evidence type="ECO:0000313" key="3">
    <source>
        <dbReference type="Proteomes" id="UP000693970"/>
    </source>
</evidence>
<evidence type="ECO:0000256" key="1">
    <source>
        <dbReference type="SAM" id="Phobius"/>
    </source>
</evidence>
<protein>
    <submittedName>
        <fullName evidence="2">Uncharacterized protein</fullName>
    </submittedName>
</protein>
<dbReference type="OrthoDB" id="10603264at2759"/>